<dbReference type="Proteomes" id="UP000007266">
    <property type="component" value="Linkage group 2"/>
</dbReference>
<keyword evidence="2" id="KW-1185">Reference proteome</keyword>
<dbReference type="EMBL" id="KQ971312">
    <property type="protein sequence ID" value="EEZ98252.1"/>
    <property type="molecule type" value="Genomic_DNA"/>
</dbReference>
<dbReference type="AlphaFoldDB" id="D6W8V2"/>
<organism evidence="1 2">
    <name type="scientific">Tribolium castaneum</name>
    <name type="common">Red flour beetle</name>
    <dbReference type="NCBI Taxonomy" id="7070"/>
    <lineage>
        <taxon>Eukaryota</taxon>
        <taxon>Metazoa</taxon>
        <taxon>Ecdysozoa</taxon>
        <taxon>Arthropoda</taxon>
        <taxon>Hexapoda</taxon>
        <taxon>Insecta</taxon>
        <taxon>Pterygota</taxon>
        <taxon>Neoptera</taxon>
        <taxon>Endopterygota</taxon>
        <taxon>Coleoptera</taxon>
        <taxon>Polyphaga</taxon>
        <taxon>Cucujiformia</taxon>
        <taxon>Tenebrionidae</taxon>
        <taxon>Tenebrionidae incertae sedis</taxon>
        <taxon>Tribolium</taxon>
    </lineage>
</organism>
<name>D6W8V2_TRICA</name>
<proteinExistence type="predicted"/>
<dbReference type="HOGENOM" id="CLU_1951541_0_0_1"/>
<gene>
    <name evidence="1" type="primary">GLEAN_00694</name>
    <name evidence="1" type="ORF">TcasGA2_TC000694</name>
</gene>
<reference evidence="1 2" key="2">
    <citation type="journal article" date="2010" name="Nucleic Acids Res.">
        <title>BeetleBase in 2010: revisions to provide comprehensive genomic information for Tribolium castaneum.</title>
        <authorList>
            <person name="Kim H.S."/>
            <person name="Murphy T."/>
            <person name="Xia J."/>
            <person name="Caragea D."/>
            <person name="Park Y."/>
            <person name="Beeman R.W."/>
            <person name="Lorenzen M.D."/>
            <person name="Butcher S."/>
            <person name="Manak J.R."/>
            <person name="Brown S.J."/>
        </authorList>
    </citation>
    <scope>GENOME REANNOTATION</scope>
    <source>
        <strain evidence="1 2">Georgia GA2</strain>
    </source>
</reference>
<protein>
    <submittedName>
        <fullName evidence="1">Uncharacterized protein</fullName>
    </submittedName>
</protein>
<evidence type="ECO:0000313" key="2">
    <source>
        <dbReference type="Proteomes" id="UP000007266"/>
    </source>
</evidence>
<accession>D6W8V2</accession>
<sequence length="129" mass="14101">MNAATKLPGPSILHPVIYNVATSPDKYCLPAGNVTHACNRAFVSDVHATATATTHFGRITKRASALKTTFNQHDILNHSTKTVPLMSPKLNPVEVKSHRLPRLARNLDGGKIRLQASAFKTNNAPRRQQ</sequence>
<evidence type="ECO:0000313" key="1">
    <source>
        <dbReference type="EMBL" id="EEZ98252.1"/>
    </source>
</evidence>
<reference evidence="1 2" key="1">
    <citation type="journal article" date="2008" name="Nature">
        <title>The genome of the model beetle and pest Tribolium castaneum.</title>
        <authorList>
            <consortium name="Tribolium Genome Sequencing Consortium"/>
            <person name="Richards S."/>
            <person name="Gibbs R.A."/>
            <person name="Weinstock G.M."/>
            <person name="Brown S.J."/>
            <person name="Denell R."/>
            <person name="Beeman R.W."/>
            <person name="Gibbs R."/>
            <person name="Beeman R.W."/>
            <person name="Brown S.J."/>
            <person name="Bucher G."/>
            <person name="Friedrich M."/>
            <person name="Grimmelikhuijzen C.J."/>
            <person name="Klingler M."/>
            <person name="Lorenzen M."/>
            <person name="Richards S."/>
            <person name="Roth S."/>
            <person name="Schroder R."/>
            <person name="Tautz D."/>
            <person name="Zdobnov E.M."/>
            <person name="Muzny D."/>
            <person name="Gibbs R.A."/>
            <person name="Weinstock G.M."/>
            <person name="Attaway T."/>
            <person name="Bell S."/>
            <person name="Buhay C.J."/>
            <person name="Chandrabose M.N."/>
            <person name="Chavez D."/>
            <person name="Clerk-Blankenburg K.P."/>
            <person name="Cree A."/>
            <person name="Dao M."/>
            <person name="Davis C."/>
            <person name="Chacko J."/>
            <person name="Dinh H."/>
            <person name="Dugan-Rocha S."/>
            <person name="Fowler G."/>
            <person name="Garner T.T."/>
            <person name="Garnes J."/>
            <person name="Gnirke A."/>
            <person name="Hawes A."/>
            <person name="Hernandez J."/>
            <person name="Hines S."/>
            <person name="Holder M."/>
            <person name="Hume J."/>
            <person name="Jhangiani S.N."/>
            <person name="Joshi V."/>
            <person name="Khan Z.M."/>
            <person name="Jackson L."/>
            <person name="Kovar C."/>
            <person name="Kowis A."/>
            <person name="Lee S."/>
            <person name="Lewis L.R."/>
            <person name="Margolis J."/>
            <person name="Morgan M."/>
            <person name="Nazareth L.V."/>
            <person name="Nguyen N."/>
            <person name="Okwuonu G."/>
            <person name="Parker D."/>
            <person name="Richards S."/>
            <person name="Ruiz S.J."/>
            <person name="Santibanez J."/>
            <person name="Savard J."/>
            <person name="Scherer S.E."/>
            <person name="Schneider B."/>
            <person name="Sodergren E."/>
            <person name="Tautz D."/>
            <person name="Vattahil S."/>
            <person name="Villasana D."/>
            <person name="White C.S."/>
            <person name="Wright R."/>
            <person name="Park Y."/>
            <person name="Beeman R.W."/>
            <person name="Lord J."/>
            <person name="Oppert B."/>
            <person name="Lorenzen M."/>
            <person name="Brown S."/>
            <person name="Wang L."/>
            <person name="Savard J."/>
            <person name="Tautz D."/>
            <person name="Richards S."/>
            <person name="Weinstock G."/>
            <person name="Gibbs R.A."/>
            <person name="Liu Y."/>
            <person name="Worley K."/>
            <person name="Weinstock G."/>
            <person name="Elsik C.G."/>
            <person name="Reese J.T."/>
            <person name="Elhaik E."/>
            <person name="Landan G."/>
            <person name="Graur D."/>
            <person name="Arensburger P."/>
            <person name="Atkinson P."/>
            <person name="Beeman R.W."/>
            <person name="Beidler J."/>
            <person name="Brown S.J."/>
            <person name="Demuth J.P."/>
            <person name="Drury D.W."/>
            <person name="Du Y.Z."/>
            <person name="Fujiwara H."/>
            <person name="Lorenzen M."/>
            <person name="Maselli V."/>
            <person name="Osanai M."/>
            <person name="Park Y."/>
            <person name="Robertson H.M."/>
            <person name="Tu Z."/>
            <person name="Wang J.J."/>
            <person name="Wang S."/>
            <person name="Richards S."/>
            <person name="Song H."/>
            <person name="Zhang L."/>
            <person name="Sodergren E."/>
            <person name="Werner D."/>
            <person name="Stanke M."/>
            <person name="Morgenstern B."/>
            <person name="Solovyev V."/>
            <person name="Kosarev P."/>
            <person name="Brown G."/>
            <person name="Chen H.C."/>
            <person name="Ermolaeva O."/>
            <person name="Hlavina W."/>
            <person name="Kapustin Y."/>
            <person name="Kiryutin B."/>
            <person name="Kitts P."/>
            <person name="Maglott D."/>
            <person name="Pruitt K."/>
            <person name="Sapojnikov V."/>
            <person name="Souvorov A."/>
            <person name="Mackey A.J."/>
            <person name="Waterhouse R.M."/>
            <person name="Wyder S."/>
            <person name="Zdobnov E.M."/>
            <person name="Zdobnov E.M."/>
            <person name="Wyder S."/>
            <person name="Kriventseva E.V."/>
            <person name="Kadowaki T."/>
            <person name="Bork P."/>
            <person name="Aranda M."/>
            <person name="Bao R."/>
            <person name="Beermann A."/>
            <person name="Berns N."/>
            <person name="Bolognesi R."/>
            <person name="Bonneton F."/>
            <person name="Bopp D."/>
            <person name="Brown S.J."/>
            <person name="Bucher G."/>
            <person name="Butts T."/>
            <person name="Chaumot A."/>
            <person name="Denell R.E."/>
            <person name="Ferrier D.E."/>
            <person name="Friedrich M."/>
            <person name="Gordon C.M."/>
            <person name="Jindra M."/>
            <person name="Klingler M."/>
            <person name="Lan Q."/>
            <person name="Lattorff H.M."/>
            <person name="Laudet V."/>
            <person name="von Levetsow C."/>
            <person name="Liu Z."/>
            <person name="Lutz R."/>
            <person name="Lynch J.A."/>
            <person name="da Fonseca R.N."/>
            <person name="Posnien N."/>
            <person name="Reuter R."/>
            <person name="Roth S."/>
            <person name="Savard J."/>
            <person name="Schinko J.B."/>
            <person name="Schmitt C."/>
            <person name="Schoppmeier M."/>
            <person name="Schroder R."/>
            <person name="Shippy T.D."/>
            <person name="Simonnet F."/>
            <person name="Marques-Souza H."/>
            <person name="Tautz D."/>
            <person name="Tomoyasu Y."/>
            <person name="Trauner J."/>
            <person name="Van der Zee M."/>
            <person name="Vervoort M."/>
            <person name="Wittkopp N."/>
            <person name="Wimmer E.A."/>
            <person name="Yang X."/>
            <person name="Jones A.K."/>
            <person name="Sattelle D.B."/>
            <person name="Ebert P.R."/>
            <person name="Nelson D."/>
            <person name="Scott J.G."/>
            <person name="Beeman R.W."/>
            <person name="Muthukrishnan S."/>
            <person name="Kramer K.J."/>
            <person name="Arakane Y."/>
            <person name="Beeman R.W."/>
            <person name="Zhu Q."/>
            <person name="Hogenkamp D."/>
            <person name="Dixit R."/>
            <person name="Oppert B."/>
            <person name="Jiang H."/>
            <person name="Zou Z."/>
            <person name="Marshall J."/>
            <person name="Elpidina E."/>
            <person name="Vinokurov K."/>
            <person name="Oppert C."/>
            <person name="Zou Z."/>
            <person name="Evans J."/>
            <person name="Lu Z."/>
            <person name="Zhao P."/>
            <person name="Sumathipala N."/>
            <person name="Altincicek B."/>
            <person name="Vilcinskas A."/>
            <person name="Williams M."/>
            <person name="Hultmark D."/>
            <person name="Hetru C."/>
            <person name="Jiang H."/>
            <person name="Grimmelikhuijzen C.J."/>
            <person name="Hauser F."/>
            <person name="Cazzamali G."/>
            <person name="Williamson M."/>
            <person name="Park Y."/>
            <person name="Li B."/>
            <person name="Tanaka Y."/>
            <person name="Predel R."/>
            <person name="Neupert S."/>
            <person name="Schachtner J."/>
            <person name="Verleyen P."/>
            <person name="Raible F."/>
            <person name="Bork P."/>
            <person name="Friedrich M."/>
            <person name="Walden K.K."/>
            <person name="Robertson H.M."/>
            <person name="Angeli S."/>
            <person name="Foret S."/>
            <person name="Bucher G."/>
            <person name="Schuetz S."/>
            <person name="Maleszka R."/>
            <person name="Wimmer E.A."/>
            <person name="Beeman R.W."/>
            <person name="Lorenzen M."/>
            <person name="Tomoyasu Y."/>
            <person name="Miller S.C."/>
            <person name="Grossmann D."/>
            <person name="Bucher G."/>
        </authorList>
    </citation>
    <scope>NUCLEOTIDE SEQUENCE [LARGE SCALE GENOMIC DNA]</scope>
    <source>
        <strain evidence="1 2">Georgia GA2</strain>
    </source>
</reference>